<evidence type="ECO:0000313" key="3">
    <source>
        <dbReference type="Proteomes" id="UP000235965"/>
    </source>
</evidence>
<dbReference type="Proteomes" id="UP000235965">
    <property type="component" value="Unassembled WGS sequence"/>
</dbReference>
<keyword evidence="3" id="KW-1185">Reference proteome</keyword>
<feature type="compositionally biased region" description="Basic and acidic residues" evidence="1">
    <location>
        <begin position="701"/>
        <end position="721"/>
    </location>
</feature>
<evidence type="ECO:0008006" key="4">
    <source>
        <dbReference type="Google" id="ProtNLM"/>
    </source>
</evidence>
<protein>
    <recommendedName>
        <fullName evidence="4">Brefeldin A-inhibited guanine nucleotide-exchange protein 3</fullName>
    </recommendedName>
</protein>
<evidence type="ECO:0000256" key="1">
    <source>
        <dbReference type="SAM" id="MobiDB-lite"/>
    </source>
</evidence>
<evidence type="ECO:0000313" key="2">
    <source>
        <dbReference type="EMBL" id="PNF16155.1"/>
    </source>
</evidence>
<dbReference type="AlphaFoldDB" id="A0A2J7PII8"/>
<reference evidence="2 3" key="1">
    <citation type="submission" date="2017-12" db="EMBL/GenBank/DDBJ databases">
        <title>Hemimetabolous genomes reveal molecular basis of termite eusociality.</title>
        <authorList>
            <person name="Harrison M.C."/>
            <person name="Jongepier E."/>
            <person name="Robertson H.M."/>
            <person name="Arning N."/>
            <person name="Bitard-Feildel T."/>
            <person name="Chao H."/>
            <person name="Childers C.P."/>
            <person name="Dinh H."/>
            <person name="Doddapaneni H."/>
            <person name="Dugan S."/>
            <person name="Gowin J."/>
            <person name="Greiner C."/>
            <person name="Han Y."/>
            <person name="Hu H."/>
            <person name="Hughes D.S.T."/>
            <person name="Huylmans A.-K."/>
            <person name="Kemena C."/>
            <person name="Kremer L.P.M."/>
            <person name="Lee S.L."/>
            <person name="Lopez-Ezquerra A."/>
            <person name="Mallet L."/>
            <person name="Monroy-Kuhn J.M."/>
            <person name="Moser A."/>
            <person name="Murali S.C."/>
            <person name="Muzny D.M."/>
            <person name="Otani S."/>
            <person name="Piulachs M.-D."/>
            <person name="Poelchau M."/>
            <person name="Qu J."/>
            <person name="Schaub F."/>
            <person name="Wada-Katsumata A."/>
            <person name="Worley K.C."/>
            <person name="Xie Q."/>
            <person name="Ylla G."/>
            <person name="Poulsen M."/>
            <person name="Gibbs R.A."/>
            <person name="Schal C."/>
            <person name="Richards S."/>
            <person name="Belles X."/>
            <person name="Korb J."/>
            <person name="Bornberg-Bauer E."/>
        </authorList>
    </citation>
    <scope>NUCLEOTIDE SEQUENCE [LARGE SCALE GENOMIC DNA]</scope>
    <source>
        <tissue evidence="2">Whole body</tissue>
    </source>
</reference>
<proteinExistence type="predicted"/>
<gene>
    <name evidence="2" type="ORF">B7P43_G01116</name>
</gene>
<accession>A0A2J7PII8</accession>
<feature type="region of interest" description="Disordered" evidence="1">
    <location>
        <begin position="743"/>
        <end position="785"/>
    </location>
</feature>
<feature type="compositionally biased region" description="Basic and acidic residues" evidence="1">
    <location>
        <begin position="475"/>
        <end position="488"/>
    </location>
</feature>
<sequence length="834" mass="92779">MEVVRFDGDDEDFETNDVMYRPLWPLPTDMYSLDALDQPSGVLRVWFLLLEGLASATVTCPHKFQPHTLDTLFQLLRDLIHVPGPEFALYCVNHLLLPMVQNWLRKTSRIFRGWDNFAPNFKQCCGLTTDLVVDFLTQLQQGAKSPSMPQATLMLKQLMLVMVECVVQPTESIARLGCACIRHVILSAGPVLTSDQWHIVCLTLHRACSVSLHSLQQLMVAFRSGSHSFYGDVGQVKVAARRDCTARESDRLKQLAQQVFLLEGQRDVSGGHCSHSGSVGDGGVTSVGSSVGEERSYIFLLYPPDLSHTLNPDLFIVRVPFRNLVVGLLAHQMLLQTVGSVLLQGTAHVIPSLANVLLQSPACAPLDNSGEEQQKLSGLMRFMSPLHIETLLSCLDLSYERAIAFDSRPGLKFLVQRVAELERAANLYRQAGAAWTIKVVTLFDLCLHEVGRSGATLDKVKRILEDESAGNTKDGNADNKPDSGEKNMNDSGTVNSIKFALHEGIMRSHESPISSSCNEYGDMATFLYRLRASFDQLCETYVDVILDKDGQHSAVDRIADQPIFFLIAQPNDFPEIRRKESLPRASVTSTTTNISSEEKKELPPMMETRSSHGNIALCQDALEGEKSNVNSGDPTCEAIQDDLRSDGNISVMTERELPVDSGDEDVFEEPTEMKDDKTSARPFVLADFAREPLYSTSDSETDMRVENAPEKDHSGDDGDVKEDAVYNVAGEKDVASLMGEYKKRKQTRSMPLRKNPFCSSRMDSPPLGPPLPSQPVPPEIEQQRRNSLYRDSEAHRKVWAEMLGSVFDLLAQLDDLHFRTLLPVLFHGVRRLTA</sequence>
<dbReference type="OrthoDB" id="10002886at2759"/>
<feature type="compositionally biased region" description="Pro residues" evidence="1">
    <location>
        <begin position="766"/>
        <end position="778"/>
    </location>
</feature>
<feature type="compositionally biased region" description="Polar residues" evidence="1">
    <location>
        <begin position="586"/>
        <end position="595"/>
    </location>
</feature>
<feature type="region of interest" description="Disordered" evidence="1">
    <location>
        <begin position="468"/>
        <end position="492"/>
    </location>
</feature>
<name>A0A2J7PII8_9NEOP</name>
<feature type="non-terminal residue" evidence="2">
    <location>
        <position position="834"/>
    </location>
</feature>
<dbReference type="EMBL" id="NEVH01025126">
    <property type="protein sequence ID" value="PNF16155.1"/>
    <property type="molecule type" value="Genomic_DNA"/>
</dbReference>
<feature type="region of interest" description="Disordered" evidence="1">
    <location>
        <begin position="694"/>
        <end position="721"/>
    </location>
</feature>
<organism evidence="2 3">
    <name type="scientific">Cryptotermes secundus</name>
    <dbReference type="NCBI Taxonomy" id="105785"/>
    <lineage>
        <taxon>Eukaryota</taxon>
        <taxon>Metazoa</taxon>
        <taxon>Ecdysozoa</taxon>
        <taxon>Arthropoda</taxon>
        <taxon>Hexapoda</taxon>
        <taxon>Insecta</taxon>
        <taxon>Pterygota</taxon>
        <taxon>Neoptera</taxon>
        <taxon>Polyneoptera</taxon>
        <taxon>Dictyoptera</taxon>
        <taxon>Blattodea</taxon>
        <taxon>Blattoidea</taxon>
        <taxon>Termitoidae</taxon>
        <taxon>Kalotermitidae</taxon>
        <taxon>Cryptotermitinae</taxon>
        <taxon>Cryptotermes</taxon>
    </lineage>
</organism>
<comment type="caution">
    <text evidence="2">The sequence shown here is derived from an EMBL/GenBank/DDBJ whole genome shotgun (WGS) entry which is preliminary data.</text>
</comment>
<feature type="region of interest" description="Disordered" evidence="1">
    <location>
        <begin position="582"/>
        <end position="607"/>
    </location>
</feature>